<comment type="similarity">
    <text evidence="1">Belongs to the 'phage' integrase family.</text>
</comment>
<dbReference type="Proteomes" id="UP000051181">
    <property type="component" value="Unassembled WGS sequence"/>
</dbReference>
<dbReference type="PATRIC" id="fig|913848.6.peg.1608"/>
<dbReference type="CDD" id="cd01189">
    <property type="entry name" value="INT_ICEBs1_C_like"/>
    <property type="match status" value="1"/>
</dbReference>
<feature type="domain" description="Tyr recombinase" evidence="6">
    <location>
        <begin position="175"/>
        <end position="388"/>
    </location>
</feature>
<dbReference type="Pfam" id="PF14657">
    <property type="entry name" value="Arm-DNA-bind_4"/>
    <property type="match status" value="1"/>
</dbReference>
<dbReference type="PROSITE" id="PS51898">
    <property type="entry name" value="TYR_RECOMBINASE"/>
    <property type="match status" value="1"/>
</dbReference>
<dbReference type="SUPFAM" id="SSF56349">
    <property type="entry name" value="DNA breaking-rejoining enzymes"/>
    <property type="match status" value="1"/>
</dbReference>
<evidence type="ECO:0000313" key="9">
    <source>
        <dbReference type="Proteomes" id="UP000051181"/>
    </source>
</evidence>
<keyword evidence="2" id="KW-0229">DNA integration</keyword>
<dbReference type="InterPro" id="IPR013762">
    <property type="entry name" value="Integrase-like_cat_sf"/>
</dbReference>
<dbReference type="GO" id="GO:0006310">
    <property type="term" value="P:DNA recombination"/>
    <property type="evidence" value="ECO:0007669"/>
    <property type="project" value="UniProtKB-KW"/>
</dbReference>
<dbReference type="Pfam" id="PF00589">
    <property type="entry name" value="Phage_integrase"/>
    <property type="match status" value="1"/>
</dbReference>
<keyword evidence="3 5" id="KW-0238">DNA-binding</keyword>
<protein>
    <submittedName>
        <fullName evidence="8">Phage-related integrase</fullName>
    </submittedName>
</protein>
<organism evidence="8 9">
    <name type="scientific">Loigolactobacillus coryniformis subsp. coryniformis KCTC 3167 = DSM 20001</name>
    <dbReference type="NCBI Taxonomy" id="913848"/>
    <lineage>
        <taxon>Bacteria</taxon>
        <taxon>Bacillati</taxon>
        <taxon>Bacillota</taxon>
        <taxon>Bacilli</taxon>
        <taxon>Lactobacillales</taxon>
        <taxon>Lactobacillaceae</taxon>
        <taxon>Loigolactobacillus</taxon>
    </lineage>
</organism>
<dbReference type="GeneID" id="65917595"/>
<dbReference type="PROSITE" id="PS51900">
    <property type="entry name" value="CB"/>
    <property type="match status" value="1"/>
</dbReference>
<dbReference type="GO" id="GO:0015074">
    <property type="term" value="P:DNA integration"/>
    <property type="evidence" value="ECO:0007669"/>
    <property type="project" value="UniProtKB-KW"/>
</dbReference>
<dbReference type="PANTHER" id="PTHR30349">
    <property type="entry name" value="PHAGE INTEGRASE-RELATED"/>
    <property type="match status" value="1"/>
</dbReference>
<dbReference type="InterPro" id="IPR028259">
    <property type="entry name" value="AP2-like_int_N"/>
</dbReference>
<evidence type="ECO:0000256" key="4">
    <source>
        <dbReference type="ARBA" id="ARBA00023172"/>
    </source>
</evidence>
<evidence type="ECO:0000256" key="3">
    <source>
        <dbReference type="ARBA" id="ARBA00023125"/>
    </source>
</evidence>
<dbReference type="GO" id="GO:0003677">
    <property type="term" value="F:DNA binding"/>
    <property type="evidence" value="ECO:0007669"/>
    <property type="project" value="UniProtKB-UniRule"/>
</dbReference>
<dbReference type="InterPro" id="IPR010998">
    <property type="entry name" value="Integrase_recombinase_N"/>
</dbReference>
<dbReference type="InterPro" id="IPR011010">
    <property type="entry name" value="DNA_brk_join_enz"/>
</dbReference>
<dbReference type="InterPro" id="IPR004107">
    <property type="entry name" value="Integrase_SAM-like_N"/>
</dbReference>
<sequence>MASISEYQLKNGQKRYKIQVYGGLDPLTGKESRIIRKGFKRAKDAKLAANKLENDIANGQHKKTDLTIGDFLTQWITELKVNVKEGSMILYRYNINHYLIPTIGKIRLSKYNLAQHQIFINKLFNEKNLSLNTVKLINGTLSNAFKKAVKIGYVEKNPTIGTEFIKTKVDAEKRKVLHYWENDQVTKFLEAAKNERDQVWYYFFLTIIDTGLRKGEAMALRWSDISFKNNTLTVNKTRIYRDEHGNDEIALDYPKTANSVRTIPLSHRLGKTLRELYRLQHPNVVKVDTASIPLEKIKLPIRDFIFVYKFGKGLPLRSKSTNGAFDRITKRAGLPHIKIHDLRHTHAVLLRQAGVSLDDIKDLLGHKDISTTQIYAHITPQVKEKAMDKYDQLINH</sequence>
<comment type="caution">
    <text evidence="8">The sequence shown here is derived from an EMBL/GenBank/DDBJ whole genome shotgun (WGS) entry which is preliminary data.</text>
</comment>
<accession>A0A0R1F641</accession>
<reference evidence="8 9" key="1">
    <citation type="journal article" date="2015" name="Genome Announc.">
        <title>Expanding the biotechnology potential of lactobacilli through comparative genomics of 213 strains and associated genera.</title>
        <authorList>
            <person name="Sun Z."/>
            <person name="Harris H.M."/>
            <person name="McCann A."/>
            <person name="Guo C."/>
            <person name="Argimon S."/>
            <person name="Zhang W."/>
            <person name="Yang X."/>
            <person name="Jeffery I.B."/>
            <person name="Cooney J.C."/>
            <person name="Kagawa T.F."/>
            <person name="Liu W."/>
            <person name="Song Y."/>
            <person name="Salvetti E."/>
            <person name="Wrobel A."/>
            <person name="Rasinkangas P."/>
            <person name="Parkhill J."/>
            <person name="Rea M.C."/>
            <person name="O'Sullivan O."/>
            <person name="Ritari J."/>
            <person name="Douillard F.P."/>
            <person name="Paul Ross R."/>
            <person name="Yang R."/>
            <person name="Briner A.E."/>
            <person name="Felis G.E."/>
            <person name="de Vos W.M."/>
            <person name="Barrangou R."/>
            <person name="Klaenhammer T.R."/>
            <person name="Caufield P.W."/>
            <person name="Cui Y."/>
            <person name="Zhang H."/>
            <person name="O'Toole P.W."/>
        </authorList>
    </citation>
    <scope>NUCLEOTIDE SEQUENCE [LARGE SCALE GENOMIC DNA]</scope>
    <source>
        <strain evidence="8 9">DSM 20001</strain>
    </source>
</reference>
<dbReference type="RefSeq" id="WP_010010127.1">
    <property type="nucleotide sequence ID" value="NZ_AZCN01000042.1"/>
</dbReference>
<evidence type="ECO:0000259" key="7">
    <source>
        <dbReference type="PROSITE" id="PS51900"/>
    </source>
</evidence>
<evidence type="ECO:0000313" key="8">
    <source>
        <dbReference type="EMBL" id="KRK15763.1"/>
    </source>
</evidence>
<gene>
    <name evidence="8" type="ORF">FD22_GL001570</name>
</gene>
<proteinExistence type="inferred from homology"/>
<feature type="domain" description="Core-binding (CB)" evidence="7">
    <location>
        <begin position="66"/>
        <end position="149"/>
    </location>
</feature>
<evidence type="ECO:0000256" key="5">
    <source>
        <dbReference type="PROSITE-ProRule" id="PRU01248"/>
    </source>
</evidence>
<keyword evidence="4" id="KW-0233">DNA recombination</keyword>
<dbReference type="InterPro" id="IPR050090">
    <property type="entry name" value="Tyrosine_recombinase_XerCD"/>
</dbReference>
<dbReference type="Pfam" id="PF14659">
    <property type="entry name" value="Phage_int_SAM_3"/>
    <property type="match status" value="1"/>
</dbReference>
<dbReference type="eggNOG" id="COG0582">
    <property type="taxonomic scope" value="Bacteria"/>
</dbReference>
<evidence type="ECO:0000256" key="2">
    <source>
        <dbReference type="ARBA" id="ARBA00022908"/>
    </source>
</evidence>
<name>A0A0R1F641_9LACO</name>
<dbReference type="InterPro" id="IPR002104">
    <property type="entry name" value="Integrase_catalytic"/>
</dbReference>
<evidence type="ECO:0000259" key="6">
    <source>
        <dbReference type="PROSITE" id="PS51898"/>
    </source>
</evidence>
<dbReference type="InterPro" id="IPR044068">
    <property type="entry name" value="CB"/>
</dbReference>
<dbReference type="Gene3D" id="1.10.443.10">
    <property type="entry name" value="Intergrase catalytic core"/>
    <property type="match status" value="1"/>
</dbReference>
<dbReference type="PANTHER" id="PTHR30349:SF64">
    <property type="entry name" value="PROPHAGE INTEGRASE INTD-RELATED"/>
    <property type="match status" value="1"/>
</dbReference>
<dbReference type="Gene3D" id="1.10.150.130">
    <property type="match status" value="1"/>
</dbReference>
<dbReference type="AlphaFoldDB" id="A0A0R1F641"/>
<dbReference type="EMBL" id="AZCN01000042">
    <property type="protein sequence ID" value="KRK15763.1"/>
    <property type="molecule type" value="Genomic_DNA"/>
</dbReference>
<evidence type="ECO:0000256" key="1">
    <source>
        <dbReference type="ARBA" id="ARBA00008857"/>
    </source>
</evidence>